<protein>
    <submittedName>
        <fullName evidence="2">Uncharacterized protein</fullName>
    </submittedName>
</protein>
<evidence type="ECO:0000313" key="2">
    <source>
        <dbReference type="EMBL" id="MBB4236377.1"/>
    </source>
</evidence>
<proteinExistence type="predicted"/>
<evidence type="ECO:0000313" key="3">
    <source>
        <dbReference type="Proteomes" id="UP000540909"/>
    </source>
</evidence>
<dbReference type="EMBL" id="JACIFY010000009">
    <property type="protein sequence ID" value="MBB4236377.1"/>
    <property type="molecule type" value="Genomic_DNA"/>
</dbReference>
<dbReference type="Gene3D" id="3.40.190.10">
    <property type="entry name" value="Periplasmic binding protein-like II"/>
    <property type="match status" value="1"/>
</dbReference>
<accession>A0A7W6R545</accession>
<dbReference type="AlphaFoldDB" id="A0A7W6R545"/>
<dbReference type="Proteomes" id="UP000540909">
    <property type="component" value="Unassembled WGS sequence"/>
</dbReference>
<sequence>MIPVATPALLKAGAAIARSEDMLRHTLLQEENRDVWSRWFEAAGFAMAETVRGPLYADSGLVSRRSCGRAQLRAADAGCLAVRSLDQVPDRSNSVLRQSPATNEDPSSYFSVEARKQGRG</sequence>
<name>A0A7W6R545_9HYPH</name>
<organism evidence="2 3">
    <name type="scientific">Rhizobium esperanzae</name>
    <dbReference type="NCBI Taxonomy" id="1967781"/>
    <lineage>
        <taxon>Bacteria</taxon>
        <taxon>Pseudomonadati</taxon>
        <taxon>Pseudomonadota</taxon>
        <taxon>Alphaproteobacteria</taxon>
        <taxon>Hyphomicrobiales</taxon>
        <taxon>Rhizobiaceae</taxon>
        <taxon>Rhizobium/Agrobacterium group</taxon>
        <taxon>Rhizobium</taxon>
    </lineage>
</organism>
<feature type="region of interest" description="Disordered" evidence="1">
    <location>
        <begin position="90"/>
        <end position="120"/>
    </location>
</feature>
<evidence type="ECO:0000256" key="1">
    <source>
        <dbReference type="SAM" id="MobiDB-lite"/>
    </source>
</evidence>
<reference evidence="2 3" key="1">
    <citation type="submission" date="2020-08" db="EMBL/GenBank/DDBJ databases">
        <title>Genomic Encyclopedia of Type Strains, Phase IV (KMG-V): Genome sequencing to study the core and pangenomes of soil and plant-associated prokaryotes.</title>
        <authorList>
            <person name="Whitman W."/>
        </authorList>
    </citation>
    <scope>NUCLEOTIDE SEQUENCE [LARGE SCALE GENOMIC DNA]</scope>
    <source>
        <strain evidence="2 3">SEMIA 4089</strain>
    </source>
</reference>
<feature type="compositionally biased region" description="Polar residues" evidence="1">
    <location>
        <begin position="90"/>
        <end position="110"/>
    </location>
</feature>
<gene>
    <name evidence="2" type="ORF">GGD57_002955</name>
</gene>
<dbReference type="RefSeq" id="WP_246713653.1">
    <property type="nucleotide sequence ID" value="NZ_JACIFY010000009.1"/>
</dbReference>
<comment type="caution">
    <text evidence="2">The sequence shown here is derived from an EMBL/GenBank/DDBJ whole genome shotgun (WGS) entry which is preliminary data.</text>
</comment>